<evidence type="ECO:0000313" key="2">
    <source>
        <dbReference type="EMBL" id="KAJ3840405.1"/>
    </source>
</evidence>
<feature type="compositionally biased region" description="Basic and acidic residues" evidence="1">
    <location>
        <begin position="1"/>
        <end position="10"/>
    </location>
</feature>
<name>A0AA38UGK5_9AGAR</name>
<evidence type="ECO:0000313" key="3">
    <source>
        <dbReference type="Proteomes" id="UP001163846"/>
    </source>
</evidence>
<keyword evidence="3" id="KW-1185">Reference proteome</keyword>
<sequence length="427" mass="46013">MIVDKTKDVEDAPPAYEASTSSSNGGAPFPIYNDSKRPPLAPSSSSVSPPISPSSPSFSSKGKGKAPAASTWWSFGSSQTAREIRTTVLGIVRDLVKMKDGNAVAAQSILESCAEACSSYSLSLPSLLQEKSIESHTPLYWAIINRPPDRSDEGINGTSDLLTVLLSYTAPLSPTILAEVRQACLITDDQLLFQRLRLSPEFATLSGTDEMLLGESMIPDEVAVENMLGDTAGRLKGTIAKGAFAVSFRIAHFQKRMRVSGEVGLEFIARGRLWRLALCVADRRRSRHRGPTPGGWCIVLSLLENSPPTWIDSRLVIPDVSSNTTAQKSEPASEQAQSPSMFSGIMGDRSRKDAINIRIQSKAELCPPPIRPNHNRQTEIVIPLDTVPLALSIQHAGSSYIGADESLSGKLEARLKKPSGDAECIIC</sequence>
<gene>
    <name evidence="2" type="ORF">F5878DRAFT_533745</name>
</gene>
<protein>
    <submittedName>
        <fullName evidence="2">Uncharacterized protein</fullName>
    </submittedName>
</protein>
<organism evidence="2 3">
    <name type="scientific">Lentinula raphanica</name>
    <dbReference type="NCBI Taxonomy" id="153919"/>
    <lineage>
        <taxon>Eukaryota</taxon>
        <taxon>Fungi</taxon>
        <taxon>Dikarya</taxon>
        <taxon>Basidiomycota</taxon>
        <taxon>Agaricomycotina</taxon>
        <taxon>Agaricomycetes</taxon>
        <taxon>Agaricomycetidae</taxon>
        <taxon>Agaricales</taxon>
        <taxon>Marasmiineae</taxon>
        <taxon>Omphalotaceae</taxon>
        <taxon>Lentinula</taxon>
    </lineage>
</organism>
<feature type="compositionally biased region" description="Low complexity" evidence="1">
    <location>
        <begin position="42"/>
        <end position="63"/>
    </location>
</feature>
<evidence type="ECO:0000256" key="1">
    <source>
        <dbReference type="SAM" id="MobiDB-lite"/>
    </source>
</evidence>
<reference evidence="2" key="1">
    <citation type="submission" date="2022-08" db="EMBL/GenBank/DDBJ databases">
        <authorList>
            <consortium name="DOE Joint Genome Institute"/>
            <person name="Min B."/>
            <person name="Riley R."/>
            <person name="Sierra-Patev S."/>
            <person name="Naranjo-Ortiz M."/>
            <person name="Looney B."/>
            <person name="Konkel Z."/>
            <person name="Slot J.C."/>
            <person name="Sakamoto Y."/>
            <person name="Steenwyk J.L."/>
            <person name="Rokas A."/>
            <person name="Carro J."/>
            <person name="Camarero S."/>
            <person name="Ferreira P."/>
            <person name="Molpeceres G."/>
            <person name="Ruiz-Duenas F.J."/>
            <person name="Serrano A."/>
            <person name="Henrissat B."/>
            <person name="Drula E."/>
            <person name="Hughes K.W."/>
            <person name="Mata J.L."/>
            <person name="Ishikawa N.K."/>
            <person name="Vargas-Isla R."/>
            <person name="Ushijima S."/>
            <person name="Smith C.A."/>
            <person name="Ahrendt S."/>
            <person name="Andreopoulos W."/>
            <person name="He G."/>
            <person name="Labutti K."/>
            <person name="Lipzen A."/>
            <person name="Ng V."/>
            <person name="Sandor L."/>
            <person name="Barry K."/>
            <person name="Martinez A.T."/>
            <person name="Xiao Y."/>
            <person name="Gibbons J.G."/>
            <person name="Terashima K."/>
            <person name="Hibbett D.S."/>
            <person name="Grigoriev I.V."/>
        </authorList>
    </citation>
    <scope>NUCLEOTIDE SEQUENCE</scope>
    <source>
        <strain evidence="2">TFB9207</strain>
    </source>
</reference>
<comment type="caution">
    <text evidence="2">The sequence shown here is derived from an EMBL/GenBank/DDBJ whole genome shotgun (WGS) entry which is preliminary data.</text>
</comment>
<dbReference type="AlphaFoldDB" id="A0AA38UGK5"/>
<proteinExistence type="predicted"/>
<dbReference type="EMBL" id="MU806080">
    <property type="protein sequence ID" value="KAJ3840405.1"/>
    <property type="molecule type" value="Genomic_DNA"/>
</dbReference>
<dbReference type="Proteomes" id="UP001163846">
    <property type="component" value="Unassembled WGS sequence"/>
</dbReference>
<feature type="region of interest" description="Disordered" evidence="1">
    <location>
        <begin position="322"/>
        <end position="345"/>
    </location>
</feature>
<feature type="compositionally biased region" description="Polar residues" evidence="1">
    <location>
        <begin position="322"/>
        <end position="341"/>
    </location>
</feature>
<accession>A0AA38UGK5</accession>
<feature type="region of interest" description="Disordered" evidence="1">
    <location>
        <begin position="1"/>
        <end position="63"/>
    </location>
</feature>